<evidence type="ECO:0000256" key="1">
    <source>
        <dbReference type="ARBA" id="ARBA00006586"/>
    </source>
</evidence>
<evidence type="ECO:0000256" key="5">
    <source>
        <dbReference type="PIRSR" id="PIRSR001227-1"/>
    </source>
</evidence>
<dbReference type="InterPro" id="IPR002692">
    <property type="entry name" value="S45"/>
</dbReference>
<feature type="chain" id="PRO_5005459958" description="Penicillin amidase" evidence="8">
    <location>
        <begin position="25"/>
        <end position="938"/>
    </location>
</feature>
<dbReference type="STRING" id="52.CMC5_080790"/>
<evidence type="ECO:0000313" key="9">
    <source>
        <dbReference type="EMBL" id="AKT43842.1"/>
    </source>
</evidence>
<evidence type="ECO:0000256" key="2">
    <source>
        <dbReference type="ARBA" id="ARBA00022729"/>
    </source>
</evidence>
<evidence type="ECO:0000313" key="10">
    <source>
        <dbReference type="Proteomes" id="UP000067626"/>
    </source>
</evidence>
<dbReference type="RefSeq" id="WP_050435258.1">
    <property type="nucleotide sequence ID" value="NZ_CP012159.1"/>
</dbReference>
<evidence type="ECO:0000256" key="3">
    <source>
        <dbReference type="ARBA" id="ARBA00022801"/>
    </source>
</evidence>
<dbReference type="InterPro" id="IPR043147">
    <property type="entry name" value="Penicillin_amidase_A-knob"/>
</dbReference>
<sequence>MRRVPLLASLGLIALGLLSAPGCSGDDDPGPGNTTTTTTTTTTETHGEGTLPGLEGQVDVIVDDRGMPHIYASSLHDVALVEGYLMARDRFPMMEFIRRNVTGRLAEIVGTLAPEAIQADIAARVMGYQRVANRIYDGLEPTSPTRVTLDAFAAGVNIYIRELREGTTKLPEGAGLLDLLLLPNTEAFTDWTPQDSVAIGRYLSSALSYDGDYEIAYTSAAAAAASTFPAGDPRAGIFRDLWSMAPARDVFSRDGFPNGSGGGNILPQPAPAPPAASLGALQRAQGFFDLAKRHLEQLGDESRGSNNWVVSGSKTASGYPLLASDPHLTLPSPPLFWYAHLNTARAGGDLNVQGLSLVGVPGVILGYNDHIAWGSTTASHDVTDIYEETITPGQNGAPDTVLFKGNQVPIEIVTETIKVNGADDIVLRLEHVPHHGIIAPQIVNGQVVPRTENTALSVRWTGDEPSYEITAFLDLNFARNLDDAKAALEHFEVGGQSFVITTSEGDIFWSSQARVPVRDPAAMTYDPVTQTGLSPAMVLPGDGSAEWIGTLDGRYLPQDHNPARGFIATANNDLVGATADGNPFDEPHYVGWDFDLGHRIARITERLEELTTAGGVTPEDMITLQGDHQSPLGRLLAPSFVDAIARVAAERSSPGTHPELSALVAELSSADLDRLDNAAARLAAWSFAASAGVDIGDGAPPAVEVNDAIATSLFNASVAHLAQLAFGDEVTAMNARPGSNLIAKTLQWAILDPQRLATYDDVLGDTVLWDDLATPAVQETRDERIARAMLQGMATLRDLLGDDMTAWTWGRLHTVRFTSMVPSIAGSSPVDLPRANDPAFPNGYPRHGDNFNVDASNQGIWSTTNFSYANGPVQRLVVEMTPEGPRAWNAIPGGQAFDPASPHHADEAEHWRRNDAPPLYFSDADIDAHVESRLTFTP</sequence>
<dbReference type="InterPro" id="IPR023343">
    <property type="entry name" value="Penicillin_amidase_dom1"/>
</dbReference>
<evidence type="ECO:0000256" key="7">
    <source>
        <dbReference type="SAM" id="MobiDB-lite"/>
    </source>
</evidence>
<dbReference type="PANTHER" id="PTHR34218:SF3">
    <property type="entry name" value="ACYL-HOMOSERINE LACTONE ACYLASE PVDQ"/>
    <property type="match status" value="1"/>
</dbReference>
<feature type="signal peptide" evidence="8">
    <location>
        <begin position="1"/>
        <end position="24"/>
    </location>
</feature>
<feature type="active site" description="Nucleophile" evidence="5">
    <location>
        <position position="305"/>
    </location>
</feature>
<dbReference type="GO" id="GO:0016811">
    <property type="term" value="F:hydrolase activity, acting on carbon-nitrogen (but not peptide) bonds, in linear amides"/>
    <property type="evidence" value="ECO:0007669"/>
    <property type="project" value="InterPro"/>
</dbReference>
<dbReference type="KEGG" id="ccro:CMC5_080790"/>
<keyword evidence="10" id="KW-1185">Reference proteome</keyword>
<reference evidence="9 10" key="1">
    <citation type="submission" date="2015-07" db="EMBL/GenBank/DDBJ databases">
        <title>Genome analysis of myxobacterium Chondromyces crocatus Cm c5 reveals a high potential for natural compound synthesis and the genetic basis for the loss of fruiting body formation.</title>
        <authorList>
            <person name="Zaburannyi N."/>
            <person name="Bunk B."/>
            <person name="Maier J."/>
            <person name="Overmann J."/>
            <person name="Mueller R."/>
        </authorList>
    </citation>
    <scope>NUCLEOTIDE SEQUENCE [LARGE SCALE GENOMIC DNA]</scope>
    <source>
        <strain evidence="9 10">Cm c5</strain>
    </source>
</reference>
<name>A0A0K1ET66_CHOCO</name>
<dbReference type="Gene3D" id="1.10.1400.10">
    <property type="match status" value="1"/>
</dbReference>
<dbReference type="Gene3D" id="2.30.120.10">
    <property type="match status" value="1"/>
</dbReference>
<proteinExistence type="inferred from homology"/>
<keyword evidence="2 8" id="KW-0732">Signal</keyword>
<feature type="binding site" evidence="6">
    <location>
        <position position="384"/>
    </location>
    <ligand>
        <name>Ca(2+)</name>
        <dbReference type="ChEBI" id="CHEBI:29108"/>
    </ligand>
</feature>
<accession>A0A0K1ET66</accession>
<dbReference type="AlphaFoldDB" id="A0A0K1ET66"/>
<dbReference type="InterPro" id="IPR029055">
    <property type="entry name" value="Ntn_hydrolases_N"/>
</dbReference>
<comment type="similarity">
    <text evidence="1">Belongs to the peptidase S45 family.</text>
</comment>
<dbReference type="Gene3D" id="1.10.439.10">
    <property type="entry name" value="Penicillin Amidohydrolase, domain 1"/>
    <property type="match status" value="1"/>
</dbReference>
<comment type="cofactor">
    <cofactor evidence="6">
        <name>Ca(2+)</name>
        <dbReference type="ChEBI" id="CHEBI:29108"/>
    </cofactor>
    <text evidence="6">Binds 1 Ca(2+) ion per dimer.</text>
</comment>
<keyword evidence="3" id="KW-0378">Hydrolase</keyword>
<protein>
    <recommendedName>
        <fullName evidence="11">Penicillin amidase</fullName>
    </recommendedName>
</protein>
<evidence type="ECO:0000256" key="8">
    <source>
        <dbReference type="SAM" id="SignalP"/>
    </source>
</evidence>
<feature type="region of interest" description="Disordered" evidence="7">
    <location>
        <begin position="23"/>
        <end position="52"/>
    </location>
</feature>
<dbReference type="GO" id="GO:0046872">
    <property type="term" value="F:metal ion binding"/>
    <property type="evidence" value="ECO:0007669"/>
    <property type="project" value="UniProtKB-KW"/>
</dbReference>
<feature type="binding site" evidence="6">
    <location>
        <position position="381"/>
    </location>
    <ligand>
        <name>Ca(2+)</name>
        <dbReference type="ChEBI" id="CHEBI:29108"/>
    </ligand>
</feature>
<dbReference type="EMBL" id="CP012159">
    <property type="protein sequence ID" value="AKT43842.1"/>
    <property type="molecule type" value="Genomic_DNA"/>
</dbReference>
<dbReference type="Gene3D" id="3.60.20.10">
    <property type="entry name" value="Glutamine Phosphoribosylpyrophosphate, subunit 1, domain 1"/>
    <property type="match status" value="1"/>
</dbReference>
<keyword evidence="4" id="KW-0865">Zymogen</keyword>
<dbReference type="SUPFAM" id="SSF56235">
    <property type="entry name" value="N-terminal nucleophile aminohydrolases (Ntn hydrolases)"/>
    <property type="match status" value="1"/>
</dbReference>
<dbReference type="PIRSF" id="PIRSF001227">
    <property type="entry name" value="Pen_acylase"/>
    <property type="match status" value="1"/>
</dbReference>
<dbReference type="Pfam" id="PF01804">
    <property type="entry name" value="Penicil_amidase"/>
    <property type="match status" value="1"/>
</dbReference>
<keyword evidence="6" id="KW-0106">Calcium</keyword>
<feature type="binding site" evidence="6">
    <location>
        <position position="214"/>
    </location>
    <ligand>
        <name>Ca(2+)</name>
        <dbReference type="ChEBI" id="CHEBI:29108"/>
    </ligand>
</feature>
<gene>
    <name evidence="9" type="ORF">CMC5_080790</name>
</gene>
<evidence type="ECO:0000256" key="4">
    <source>
        <dbReference type="ARBA" id="ARBA00023145"/>
    </source>
</evidence>
<evidence type="ECO:0008006" key="11">
    <source>
        <dbReference type="Google" id="ProtNLM"/>
    </source>
</evidence>
<dbReference type="InterPro" id="IPR014395">
    <property type="entry name" value="Pen/GL7ACA/AHL_acylase"/>
</dbReference>
<keyword evidence="6" id="KW-0479">Metal-binding</keyword>
<dbReference type="CDD" id="cd03747">
    <property type="entry name" value="Ntn_PGA_like"/>
    <property type="match status" value="1"/>
</dbReference>
<dbReference type="GO" id="GO:0017000">
    <property type="term" value="P:antibiotic biosynthetic process"/>
    <property type="evidence" value="ECO:0007669"/>
    <property type="project" value="InterPro"/>
</dbReference>
<dbReference type="Proteomes" id="UP000067626">
    <property type="component" value="Chromosome"/>
</dbReference>
<dbReference type="PANTHER" id="PTHR34218">
    <property type="entry name" value="PEPTIDASE S45 PENICILLIN AMIDASE"/>
    <property type="match status" value="1"/>
</dbReference>
<organism evidence="9 10">
    <name type="scientific">Chondromyces crocatus</name>
    <dbReference type="NCBI Taxonomy" id="52"/>
    <lineage>
        <taxon>Bacteria</taxon>
        <taxon>Pseudomonadati</taxon>
        <taxon>Myxococcota</taxon>
        <taxon>Polyangia</taxon>
        <taxon>Polyangiales</taxon>
        <taxon>Polyangiaceae</taxon>
        <taxon>Chondromyces</taxon>
    </lineage>
</organism>
<dbReference type="InterPro" id="IPR043146">
    <property type="entry name" value="Penicillin_amidase_N_B-knob"/>
</dbReference>
<evidence type="ECO:0000256" key="6">
    <source>
        <dbReference type="PIRSR" id="PIRSR001227-2"/>
    </source>
</evidence>